<dbReference type="PANTHER" id="PTHR10102:SF0">
    <property type="entry name" value="DNA-DIRECTED RNA POLYMERASE, MITOCHONDRIAL"/>
    <property type="match status" value="1"/>
</dbReference>
<accession>A0A498HDD0</accession>
<organism evidence="12 13">
    <name type="scientific">Malus domestica</name>
    <name type="common">Apple</name>
    <name type="synonym">Pyrus malus</name>
    <dbReference type="NCBI Taxonomy" id="3750"/>
    <lineage>
        <taxon>Eukaryota</taxon>
        <taxon>Viridiplantae</taxon>
        <taxon>Streptophyta</taxon>
        <taxon>Embryophyta</taxon>
        <taxon>Tracheophyta</taxon>
        <taxon>Spermatophyta</taxon>
        <taxon>Magnoliopsida</taxon>
        <taxon>eudicotyledons</taxon>
        <taxon>Gunneridae</taxon>
        <taxon>Pentapetalae</taxon>
        <taxon>rosids</taxon>
        <taxon>fabids</taxon>
        <taxon>Rosales</taxon>
        <taxon>Rosaceae</taxon>
        <taxon>Amygdaloideae</taxon>
        <taxon>Maleae</taxon>
        <taxon>Malus</taxon>
    </lineage>
</organism>
<sequence length="1645" mass="186448">MGAVTSSMAAKFAFFPPSPPSYGVEKEEDSGKLKMTGVGTRENVDVLKLRTKRGNDVVAVYIRNPSAKLTVLHSHGNAADLGQMYELFSELSLHLRVNLLGYDYSGYGQSTGKPSEQNTYADVEAAYRCLVERYSAKEEDIILYGQSVGSGPTLDLATRLPRLRAVVLHSPIMSGLRVMYPVKRTYWFDIYKNIDKIPLVSCPVLVIHGTADDVVDWSHGKQLWDNCKEKYEPLWIKGGNHCDLELYPQYIKHVKKFVSTIEKYPHLRNKSGPVPGQPENPRKSTDIREKSCSSTDHKENCRPSTDHIENPRLSTDRRERSRASTDKRERTRKSMDQPEKASNSVDQPERARNSIDRFGEMFRSVGLCNIDCFKPTATIFHKSPSMISTSLWRTLAKQVISGNQRCRLNSQSISRAYSLLRFSWESVFSEKFKPFETGSCLKGFPEVGFCRKGEISSGESYMGNPSLGSVRNPIGFNGFCPKGYASVAEAVSSTDAEEDVSVVDEVQELLQQMSKEGKRQTDHWRRMRQRRVRGMGQAKYLALKRRQIKIETEAWERAAKEYRELMMDMCEHKLAPNLPYMKSLFLGWFEPLRNAIEHEQNLCRKGKNKAAYAPYFDQLPADMMSVITMHKLMGLLMTGGEHGTCRVVAAACTIGEAIEQETRKKKVNKDEENRGSDDVMKEQEKLNKKVTKLMKKQKLRAVRHIVRKYDASKPWSLEAKAKVGSRLIELLIQTAFIQPPADQSADSPPDIRPAFVHTLTTVTKDPKNTTSRRFGVIQCNPLVLKGLEKTASHMVIPYMPMLVPPVNWTGYDRGGYFFLPSYVMRTHGAKQQREAIKKTPRQQLEPVFKALDTLGNTRWRVNKRVLNVVDRIWASGGRLADLVDRDNVPLPDEPDTDDETLLKKWKWKVKSAKKENMERHSQRCDLELKLTVARKMKDEEGFYYPHNLDFRGRAYPMHPYLNHLGSDLSRGILEFAEGSPLGKSGLRWLKIHLANLYGSGVDKLSREGRIAFIESHLDDIFDSVDRPLEGRRWWLKAEDPFQCLAVCINLAEALRSSSPETFISHIPIHQDGSCNGLQHYAALGRDKLGAAAVNLVAGEKPADVYSGIAARVLEIMRRDAQKDPAVFPEALRAKVLVDQVDRKLVKQTVMTSVYGVTYIGARDQIKRRLKERSAISDDVELFSCACYAAKITLTALGEMFEAARSIMSWLGECAKIIASENEPVRWTTPLGLPVVQPYRKFGRHLIKTSLQVLTLQQETEKVMVKRQRTAFPPNFVHSLDSSHMMMTAVACKRAGLNFAGVHDSYWTHACDVDEMNRILREKFVELYETPILENLLESFQQSFPTLTFPPLPERGDFDLRDLEEVLMPVYDIQHELLSSQRHCAAEANPRLIHNRTSFFVATYSYSHTFRFIDHHPLLPFPSSNLNKNPVQYEVLNVVHRPSYRLKIAFLEIIASGNQPIWCTTHLEFQALFSCFRVSTTLTMAPRPRGRPRKRNTRMCAAIDAMKPMGFSENLVCDTVKELLEVYGEDGDTTGWPFIEEGAYSLLIETILEKQGGSENKDASLLDDAGSGNGVEASAAKPSITVFCPDSVAPRRLRPLYGWICRVGDDDNKLPVELAPVPSLEFVAALLRRWEKKVQVKVECEA</sequence>
<dbReference type="FunFam" id="1.10.150.20:FF:000027">
    <property type="entry name" value="DNA-directed RNA polymerase"/>
    <property type="match status" value="1"/>
</dbReference>
<feature type="compositionally biased region" description="Basic and acidic residues" evidence="10">
    <location>
        <begin position="280"/>
        <end position="339"/>
    </location>
</feature>
<keyword evidence="7 9" id="KW-0804">Transcription</keyword>
<keyword evidence="3 9" id="KW-0240">DNA-directed RNA polymerase</keyword>
<evidence type="ECO:0000256" key="7">
    <source>
        <dbReference type="ARBA" id="ARBA00023163"/>
    </source>
</evidence>
<dbReference type="SUPFAM" id="SSF53474">
    <property type="entry name" value="alpha/beta-Hydrolases"/>
    <property type="match status" value="1"/>
</dbReference>
<dbReference type="SMART" id="SM01311">
    <property type="entry name" value="RPOL_N"/>
    <property type="match status" value="1"/>
</dbReference>
<evidence type="ECO:0000256" key="6">
    <source>
        <dbReference type="ARBA" id="ARBA00022946"/>
    </source>
</evidence>
<dbReference type="InterPro" id="IPR018848">
    <property type="entry name" value="WIYLD_domain"/>
</dbReference>
<dbReference type="GO" id="GO:0003677">
    <property type="term" value="F:DNA binding"/>
    <property type="evidence" value="ECO:0007669"/>
    <property type="project" value="InterPro"/>
</dbReference>
<evidence type="ECO:0000256" key="10">
    <source>
        <dbReference type="SAM" id="MobiDB-lite"/>
    </source>
</evidence>
<dbReference type="InterPro" id="IPR022742">
    <property type="entry name" value="Hydrolase_4"/>
</dbReference>
<dbReference type="Proteomes" id="UP000290289">
    <property type="component" value="Chromosome 17"/>
</dbReference>
<dbReference type="InterPro" id="IPR024075">
    <property type="entry name" value="DNA-dir_RNA_pol_helix_hairp_sf"/>
</dbReference>
<dbReference type="Gene3D" id="1.10.150.20">
    <property type="entry name" value="5' to 3' exonuclease, C-terminal subdomain"/>
    <property type="match status" value="1"/>
</dbReference>
<dbReference type="Gene3D" id="3.40.50.1820">
    <property type="entry name" value="alpha/beta hydrolase"/>
    <property type="match status" value="1"/>
</dbReference>
<dbReference type="GO" id="GO:0034245">
    <property type="term" value="C:mitochondrial DNA-directed RNA polymerase complex"/>
    <property type="evidence" value="ECO:0007669"/>
    <property type="project" value="TreeGrafter"/>
</dbReference>
<dbReference type="PROSITE" id="PS00900">
    <property type="entry name" value="RNA_POL_PHAGE_1"/>
    <property type="match status" value="1"/>
</dbReference>
<dbReference type="Gene3D" id="1.10.287.260">
    <property type="match status" value="1"/>
</dbReference>
<dbReference type="InterPro" id="IPR037159">
    <property type="entry name" value="RNA_POL_N_sf"/>
</dbReference>
<dbReference type="FunFam" id="1.10.287.260:FF:000001">
    <property type="entry name" value="DNA-directed RNA polymerase"/>
    <property type="match status" value="1"/>
</dbReference>
<dbReference type="FunFam" id="1.10.1320.10:FF:000001">
    <property type="entry name" value="DNA-directed RNA polymerase"/>
    <property type="match status" value="1"/>
</dbReference>
<comment type="similarity">
    <text evidence="1 9">Belongs to the phage and mitochondrial RNA polymerase family.</text>
</comment>
<dbReference type="FunFam" id="1.10.287.280:FF:000001">
    <property type="entry name" value="DNA-directed RNA polymerase"/>
    <property type="match status" value="1"/>
</dbReference>
<reference evidence="12 13" key="1">
    <citation type="submission" date="2018-10" db="EMBL/GenBank/DDBJ databases">
        <title>A high-quality apple genome assembly.</title>
        <authorList>
            <person name="Hu J."/>
        </authorList>
    </citation>
    <scope>NUCLEOTIDE SEQUENCE [LARGE SCALE GENOMIC DNA]</scope>
    <source>
        <strain evidence="13">cv. HFTH1</strain>
        <tissue evidence="12">Young leaf</tissue>
    </source>
</reference>
<feature type="domain" description="DNA-directed RNA polymerase N-terminal" evidence="11">
    <location>
        <begin position="545"/>
        <end position="856"/>
    </location>
</feature>
<dbReference type="Pfam" id="PF12146">
    <property type="entry name" value="Hydrolase_4"/>
    <property type="match status" value="1"/>
</dbReference>
<comment type="function">
    <text evidence="9">DNA-dependent RNA polymerase catalyzes the transcription of DNA into RNA using the four ribonucleoside triphosphates as substrates.</text>
</comment>
<keyword evidence="13" id="KW-1185">Reference proteome</keyword>
<name>A0A498HDD0_MALDO</name>
<comment type="catalytic activity">
    <reaction evidence="8 9">
        <text>RNA(n) + a ribonucleoside 5'-triphosphate = RNA(n+1) + diphosphate</text>
        <dbReference type="Rhea" id="RHEA:21248"/>
        <dbReference type="Rhea" id="RHEA-COMP:14527"/>
        <dbReference type="Rhea" id="RHEA-COMP:17342"/>
        <dbReference type="ChEBI" id="CHEBI:33019"/>
        <dbReference type="ChEBI" id="CHEBI:61557"/>
        <dbReference type="ChEBI" id="CHEBI:140395"/>
        <dbReference type="EC" id="2.7.7.6"/>
    </reaction>
</comment>
<dbReference type="GO" id="GO:0006390">
    <property type="term" value="P:mitochondrial transcription"/>
    <property type="evidence" value="ECO:0007669"/>
    <property type="project" value="TreeGrafter"/>
</dbReference>
<evidence type="ECO:0000256" key="5">
    <source>
        <dbReference type="ARBA" id="ARBA00022695"/>
    </source>
</evidence>
<evidence type="ECO:0000256" key="3">
    <source>
        <dbReference type="ARBA" id="ARBA00022478"/>
    </source>
</evidence>
<evidence type="ECO:0000259" key="11">
    <source>
        <dbReference type="SMART" id="SM01311"/>
    </source>
</evidence>
<dbReference type="EC" id="2.7.7.6" evidence="2 9"/>
<keyword evidence="5 9" id="KW-0548">Nucleotidyltransferase</keyword>
<evidence type="ECO:0000256" key="2">
    <source>
        <dbReference type="ARBA" id="ARBA00012418"/>
    </source>
</evidence>
<feature type="region of interest" description="Disordered" evidence="10">
    <location>
        <begin position="266"/>
        <end position="351"/>
    </location>
</feature>
<feature type="compositionally biased region" description="Basic and acidic residues" evidence="10">
    <location>
        <begin position="668"/>
        <end position="681"/>
    </location>
</feature>
<dbReference type="Gene3D" id="1.10.8.850">
    <property type="entry name" value="Histone-lysine N methyltransferase , C-terminal domain-like"/>
    <property type="match status" value="1"/>
</dbReference>
<dbReference type="Pfam" id="PF00940">
    <property type="entry name" value="RNA_pol"/>
    <property type="match status" value="1"/>
</dbReference>
<dbReference type="SUPFAM" id="SSF56672">
    <property type="entry name" value="DNA/RNA polymerases"/>
    <property type="match status" value="1"/>
</dbReference>
<dbReference type="PROSITE" id="PS00489">
    <property type="entry name" value="RNA_POL_PHAGE_2"/>
    <property type="match status" value="1"/>
</dbReference>
<protein>
    <recommendedName>
        <fullName evidence="2 9">DNA-directed RNA polymerase</fullName>
        <ecNumber evidence="2 9">2.7.7.6</ecNumber>
    </recommendedName>
</protein>
<keyword evidence="6" id="KW-0809">Transit peptide</keyword>
<dbReference type="Pfam" id="PF14700">
    <property type="entry name" value="RPOL_N"/>
    <property type="match status" value="1"/>
</dbReference>
<dbReference type="InterPro" id="IPR002092">
    <property type="entry name" value="DNA-dir_Rpol_phage-type"/>
</dbReference>
<evidence type="ECO:0000313" key="12">
    <source>
        <dbReference type="EMBL" id="RXH68284.1"/>
    </source>
</evidence>
<proteinExistence type="inferred from homology"/>
<dbReference type="Pfam" id="PF10440">
    <property type="entry name" value="WIYLD"/>
    <property type="match status" value="1"/>
</dbReference>
<comment type="caution">
    <text evidence="12">The sequence shown here is derived from an EMBL/GenBank/DDBJ whole genome shotgun (WGS) entry which is preliminary data.</text>
</comment>
<dbReference type="InterPro" id="IPR029058">
    <property type="entry name" value="AB_hydrolase_fold"/>
</dbReference>
<dbReference type="Gene3D" id="1.10.1320.10">
    <property type="entry name" value="DNA-directed RNA polymerase, N-terminal domain"/>
    <property type="match status" value="1"/>
</dbReference>
<evidence type="ECO:0000256" key="4">
    <source>
        <dbReference type="ARBA" id="ARBA00022679"/>
    </source>
</evidence>
<dbReference type="InterPro" id="IPR043017">
    <property type="entry name" value="WIYLD_dom_sf"/>
</dbReference>
<keyword evidence="4 9" id="KW-0808">Transferase</keyword>
<dbReference type="GO" id="GO:0003899">
    <property type="term" value="F:DNA-directed RNA polymerase activity"/>
    <property type="evidence" value="ECO:0007669"/>
    <property type="project" value="UniProtKB-EC"/>
</dbReference>
<dbReference type="InterPro" id="IPR046950">
    <property type="entry name" value="DNA-dir_Rpol_C_phage-type"/>
</dbReference>
<gene>
    <name evidence="12" type="ORF">DVH24_028431</name>
</gene>
<dbReference type="PANTHER" id="PTHR10102">
    <property type="entry name" value="DNA-DIRECTED RNA POLYMERASE, MITOCHONDRIAL"/>
    <property type="match status" value="1"/>
</dbReference>
<dbReference type="InterPro" id="IPR029262">
    <property type="entry name" value="RPOL_N"/>
</dbReference>
<evidence type="ECO:0000256" key="9">
    <source>
        <dbReference type="RuleBase" id="RU003805"/>
    </source>
</evidence>
<dbReference type="InterPro" id="IPR043502">
    <property type="entry name" value="DNA/RNA_pol_sf"/>
</dbReference>
<evidence type="ECO:0000313" key="13">
    <source>
        <dbReference type="Proteomes" id="UP000290289"/>
    </source>
</evidence>
<feature type="region of interest" description="Disordered" evidence="10">
    <location>
        <begin position="662"/>
        <end position="681"/>
    </location>
</feature>
<evidence type="ECO:0000256" key="8">
    <source>
        <dbReference type="ARBA" id="ARBA00048552"/>
    </source>
</evidence>
<dbReference type="STRING" id="3750.A0A498HDD0"/>
<dbReference type="EMBL" id="RDQH01000343">
    <property type="protein sequence ID" value="RXH68284.1"/>
    <property type="molecule type" value="Genomic_DNA"/>
</dbReference>
<evidence type="ECO:0000256" key="1">
    <source>
        <dbReference type="ARBA" id="ARBA00009493"/>
    </source>
</evidence>
<dbReference type="Gene3D" id="1.10.287.280">
    <property type="match status" value="1"/>
</dbReference>